<keyword evidence="5" id="KW-0175">Coiled coil</keyword>
<keyword evidence="2 8" id="KW-0732">Signal</keyword>
<feature type="compositionally biased region" description="Low complexity" evidence="6">
    <location>
        <begin position="715"/>
        <end position="725"/>
    </location>
</feature>
<dbReference type="EMBL" id="LR746276">
    <property type="protein sequence ID" value="CAA7407078.1"/>
    <property type="molecule type" value="Genomic_DNA"/>
</dbReference>
<keyword evidence="11" id="KW-1185">Reference proteome</keyword>
<reference evidence="10" key="1">
    <citation type="submission" date="2020-02" db="EMBL/GenBank/DDBJ databases">
        <authorList>
            <person name="Scholz U."/>
            <person name="Mascher M."/>
            <person name="Fiebig A."/>
        </authorList>
    </citation>
    <scope>NUCLEOTIDE SEQUENCE</scope>
</reference>
<keyword evidence="7" id="KW-0472">Membrane</keyword>
<dbReference type="GO" id="GO:0051015">
    <property type="term" value="F:actin filament binding"/>
    <property type="evidence" value="ECO:0007669"/>
    <property type="project" value="InterPro"/>
</dbReference>
<feature type="region of interest" description="Disordered" evidence="6">
    <location>
        <begin position="200"/>
        <end position="255"/>
    </location>
</feature>
<comment type="similarity">
    <text evidence="3">Belongs to the formin-like family. Class-I subfamily.</text>
</comment>
<evidence type="ECO:0000256" key="2">
    <source>
        <dbReference type="ARBA" id="ARBA00022729"/>
    </source>
</evidence>
<evidence type="ECO:0000256" key="7">
    <source>
        <dbReference type="SAM" id="Phobius"/>
    </source>
</evidence>
<dbReference type="GO" id="GO:0045010">
    <property type="term" value="P:actin nucleation"/>
    <property type="evidence" value="ECO:0007669"/>
    <property type="project" value="InterPro"/>
</dbReference>
<feature type="coiled-coil region" evidence="5">
    <location>
        <begin position="798"/>
        <end position="825"/>
    </location>
</feature>
<feature type="signal peptide" evidence="8">
    <location>
        <begin position="1"/>
        <end position="26"/>
    </location>
</feature>
<evidence type="ECO:0000313" key="11">
    <source>
        <dbReference type="Proteomes" id="UP000663760"/>
    </source>
</evidence>
<proteinExistence type="inferred from homology"/>
<feature type="compositionally biased region" description="Pro residues" evidence="6">
    <location>
        <begin position="432"/>
        <end position="448"/>
    </location>
</feature>
<feature type="compositionally biased region" description="Low complexity" evidence="6">
    <location>
        <begin position="77"/>
        <end position="86"/>
    </location>
</feature>
<dbReference type="InterPro" id="IPR042201">
    <property type="entry name" value="FH2_Formin_sf"/>
</dbReference>
<evidence type="ECO:0000256" key="5">
    <source>
        <dbReference type="SAM" id="Coils"/>
    </source>
</evidence>
<dbReference type="SUPFAM" id="SSF101447">
    <property type="entry name" value="Formin homology 2 domain (FH2 domain)"/>
    <property type="match status" value="1"/>
</dbReference>
<feature type="region of interest" description="Disordered" evidence="6">
    <location>
        <begin position="870"/>
        <end position="924"/>
    </location>
</feature>
<feature type="region of interest" description="Disordered" evidence="6">
    <location>
        <begin position="132"/>
        <end position="152"/>
    </location>
</feature>
<evidence type="ECO:0000256" key="8">
    <source>
        <dbReference type="SAM" id="SignalP"/>
    </source>
</evidence>
<dbReference type="Gene3D" id="1.20.58.2220">
    <property type="entry name" value="Formin, FH2 domain"/>
    <property type="match status" value="1"/>
</dbReference>
<dbReference type="GO" id="GO:0016020">
    <property type="term" value="C:membrane"/>
    <property type="evidence" value="ECO:0007669"/>
    <property type="project" value="UniProtKB-SubCell"/>
</dbReference>
<dbReference type="InterPro" id="IPR027643">
    <property type="entry name" value="Formin-like_plant"/>
</dbReference>
<dbReference type="OrthoDB" id="1668162at2759"/>
<protein>
    <recommendedName>
        <fullName evidence="4">Formin-like protein</fullName>
    </recommendedName>
</protein>
<feature type="region of interest" description="Disordered" evidence="6">
    <location>
        <begin position="63"/>
        <end position="94"/>
    </location>
</feature>
<feature type="compositionally biased region" description="Basic and acidic residues" evidence="6">
    <location>
        <begin position="460"/>
        <end position="472"/>
    </location>
</feature>
<evidence type="ECO:0000256" key="4">
    <source>
        <dbReference type="RuleBase" id="RU361260"/>
    </source>
</evidence>
<dbReference type="InterPro" id="IPR015425">
    <property type="entry name" value="FH2_Formin"/>
</dbReference>
<evidence type="ECO:0000313" key="10">
    <source>
        <dbReference type="EMBL" id="CAA7407078.1"/>
    </source>
</evidence>
<comment type="subcellular location">
    <subcellularLocation>
        <location evidence="1">Membrane</location>
        <topology evidence="1">Single-pass membrane protein</topology>
    </subcellularLocation>
</comment>
<feature type="region of interest" description="Disordered" evidence="6">
    <location>
        <begin position="715"/>
        <end position="735"/>
    </location>
</feature>
<dbReference type="Proteomes" id="UP000663760">
    <property type="component" value="Chromosome 13"/>
</dbReference>
<evidence type="ECO:0000256" key="3">
    <source>
        <dbReference type="ARBA" id="ARBA00025793"/>
    </source>
</evidence>
<sequence length="924" mass="97313">MAALLRQWPLLVLALVLLCSMAASSASPQPSEQRRWLLQTSNPGVRNVEVFFPSNSVPAFTYAPPPPSPPPPPVSPSVPSAPAAAPDAPPSKPSRVTVTKAVVATAASTFVVSGLLFFAAFRYTFKHKKIESYSQGGAKHRRDGGGAATNPYSVAANPYRPSPVAGPLKAVVVDENRLDVLYWRDGNDGRRRCSHCKQAIGGHGDAGTRGGGGGGGGGSGGAPRRHQAAQLPKPEDGRSRKGQHQTAPLLKNDSLSTSDRIKEVISIVSAGSDGSESITLATVVANPRKAETSPQLPLPPGRWEPMSKTPSPASTSPPSPKRPGEVPHSSSSSPQTVQRLSAMAAAAPPQSSKPPSAPPPPPPPKPPGAAPPPPPPPPPPGARGAAPPPPPPPPGRRGAAPPPPPPPPQGAARGVAPPPPPPPRPNSVGNKPSPPPPPGLGPRKPPVPRSGSKSASAAEENEKAQPKLKPLHWDKVTTVNTDHSMVWDKIHGGSFSPTSSSTNPFKAIASGAGGPSGQICLLDSRKSQNIAIVLRSLAVSRPEILDSLLEGRGLSADTLEKLSKLVPTKEEEAIILGFSGNPSSLADAESFLFHLLRAIPSAFARIDAMLFQINYEPEVLHLRESLHALEAACGEMRKQGLFMRMLEAVLKAGNRMNAGTARGNAQAFNLSSLRKLSDVKSTDGKTTLLHFVVESVVRSEGKRCVVNRNHSFGRTMSRSTSTVSSAGGGPARREEKEAEYLTLGLPVVGGLSMEYANVKKAAGIEVEGLMSACTSLNARVEKLRRVLASCGDGGGGFVKELGAFLERAEAELKILSAEQSRVMEMVKETTEYYMVGYSQDRTAHPLQLFIIVKDFLGMVDQACVEIARNLQQKKRKPPSSGSGGEPPAREKKPVTMFPNLPARFMSESSRSSMSESSSDSEDDF</sequence>
<feature type="domain" description="FH2" evidence="9">
    <location>
        <begin position="458"/>
        <end position="885"/>
    </location>
</feature>
<feature type="compositionally biased region" description="Pro residues" evidence="6">
    <location>
        <begin position="351"/>
        <end position="409"/>
    </location>
</feature>
<organism evidence="10 11">
    <name type="scientific">Spirodela intermedia</name>
    <name type="common">Intermediate duckweed</name>
    <dbReference type="NCBI Taxonomy" id="51605"/>
    <lineage>
        <taxon>Eukaryota</taxon>
        <taxon>Viridiplantae</taxon>
        <taxon>Streptophyta</taxon>
        <taxon>Embryophyta</taxon>
        <taxon>Tracheophyta</taxon>
        <taxon>Spermatophyta</taxon>
        <taxon>Magnoliopsida</taxon>
        <taxon>Liliopsida</taxon>
        <taxon>Araceae</taxon>
        <taxon>Lemnoideae</taxon>
        <taxon>Spirodela</taxon>
    </lineage>
</organism>
<keyword evidence="7" id="KW-0812">Transmembrane</keyword>
<feature type="compositionally biased region" description="Low complexity" evidence="6">
    <location>
        <begin position="449"/>
        <end position="458"/>
    </location>
</feature>
<evidence type="ECO:0000256" key="6">
    <source>
        <dbReference type="SAM" id="MobiDB-lite"/>
    </source>
</evidence>
<feature type="compositionally biased region" description="Low complexity" evidence="6">
    <location>
        <begin position="903"/>
        <end position="917"/>
    </location>
</feature>
<dbReference type="AlphaFoldDB" id="A0A7I8LCR3"/>
<evidence type="ECO:0000259" key="9">
    <source>
        <dbReference type="PROSITE" id="PS51444"/>
    </source>
</evidence>
<feature type="region of interest" description="Disordered" evidence="6">
    <location>
        <begin position="286"/>
        <end position="472"/>
    </location>
</feature>
<accession>A0A7I8LCR3</accession>
<feature type="transmembrane region" description="Helical" evidence="7">
    <location>
        <begin position="101"/>
        <end position="121"/>
    </location>
</feature>
<dbReference type="PROSITE" id="PS51444">
    <property type="entry name" value="FH2"/>
    <property type="match status" value="1"/>
</dbReference>
<feature type="compositionally biased region" description="Pro residues" evidence="6">
    <location>
        <begin position="63"/>
        <end position="76"/>
    </location>
</feature>
<gene>
    <name evidence="10" type="ORF">SI8410_13017756</name>
</gene>
<dbReference type="Pfam" id="PF02181">
    <property type="entry name" value="FH2"/>
    <property type="match status" value="1"/>
</dbReference>
<feature type="compositionally biased region" description="Gly residues" evidence="6">
    <location>
        <begin position="201"/>
        <end position="221"/>
    </location>
</feature>
<evidence type="ECO:0000256" key="1">
    <source>
        <dbReference type="ARBA" id="ARBA00004167"/>
    </source>
</evidence>
<feature type="compositionally biased region" description="Pro residues" evidence="6">
    <location>
        <begin position="416"/>
        <end position="425"/>
    </location>
</feature>
<feature type="compositionally biased region" description="Polar residues" evidence="6">
    <location>
        <begin position="328"/>
        <end position="339"/>
    </location>
</feature>
<dbReference type="PANTHER" id="PTHR23213:SF354">
    <property type="entry name" value="FORMIN-LIKE PROTEIN 4"/>
    <property type="match status" value="1"/>
</dbReference>
<dbReference type="SMART" id="SM00498">
    <property type="entry name" value="FH2"/>
    <property type="match status" value="1"/>
</dbReference>
<feature type="chain" id="PRO_5029744357" description="Formin-like protein" evidence="8">
    <location>
        <begin position="27"/>
        <end position="924"/>
    </location>
</feature>
<keyword evidence="7" id="KW-1133">Transmembrane helix</keyword>
<dbReference type="PANTHER" id="PTHR23213">
    <property type="entry name" value="FORMIN-RELATED"/>
    <property type="match status" value="1"/>
</dbReference>
<name>A0A7I8LCR3_SPIIN</name>